<dbReference type="EMBL" id="CP019434">
    <property type="protein sequence ID" value="APZ41865.1"/>
    <property type="molecule type" value="Genomic_DNA"/>
</dbReference>
<dbReference type="InterPro" id="IPR036249">
    <property type="entry name" value="Thioredoxin-like_sf"/>
</dbReference>
<dbReference type="Pfam" id="PF13409">
    <property type="entry name" value="GST_N_2"/>
    <property type="match status" value="1"/>
</dbReference>
<evidence type="ECO:0000259" key="1">
    <source>
        <dbReference type="PROSITE" id="PS50404"/>
    </source>
</evidence>
<organism evidence="2 3">
    <name type="scientific">Acidihalobacter ferrooxydans</name>
    <dbReference type="NCBI Taxonomy" id="1765967"/>
    <lineage>
        <taxon>Bacteria</taxon>
        <taxon>Pseudomonadati</taxon>
        <taxon>Pseudomonadota</taxon>
        <taxon>Gammaproteobacteria</taxon>
        <taxon>Chromatiales</taxon>
        <taxon>Ectothiorhodospiraceae</taxon>
        <taxon>Acidihalobacter</taxon>
    </lineage>
</organism>
<proteinExistence type="predicted"/>
<dbReference type="InterPro" id="IPR004045">
    <property type="entry name" value="Glutathione_S-Trfase_N"/>
</dbReference>
<reference evidence="2 3" key="1">
    <citation type="submission" date="2017-01" db="EMBL/GenBank/DDBJ databases">
        <title>Draft sequence of Acidihalobacter ferrooxidans strain DSM 14175 (strain V8).</title>
        <authorList>
            <person name="Khaleque H.N."/>
            <person name="Ramsay J.P."/>
            <person name="Murphy R.J.T."/>
            <person name="Kaksonen A.H."/>
            <person name="Boxall N.J."/>
            <person name="Watkin E.L.J."/>
        </authorList>
    </citation>
    <scope>NUCLEOTIDE SEQUENCE [LARGE SCALE GENOMIC DNA]</scope>
    <source>
        <strain evidence="2 3">V8</strain>
    </source>
</reference>
<evidence type="ECO:0000313" key="3">
    <source>
        <dbReference type="Proteomes" id="UP000243807"/>
    </source>
</evidence>
<dbReference type="CDD" id="cd00570">
    <property type="entry name" value="GST_N_family"/>
    <property type="match status" value="1"/>
</dbReference>
<dbReference type="OrthoDB" id="5291571at2"/>
<keyword evidence="2" id="KW-0808">Transferase</keyword>
<dbReference type="Proteomes" id="UP000243807">
    <property type="component" value="Chromosome"/>
</dbReference>
<dbReference type="STRING" id="1765967.BW247_01095"/>
<keyword evidence="3" id="KW-1185">Reference proteome</keyword>
<dbReference type="PROSITE" id="PS50404">
    <property type="entry name" value="GST_NTER"/>
    <property type="match status" value="1"/>
</dbReference>
<dbReference type="RefSeq" id="WP_076835212.1">
    <property type="nucleotide sequence ID" value="NZ_CP019434.1"/>
</dbReference>
<dbReference type="GO" id="GO:0016740">
    <property type="term" value="F:transferase activity"/>
    <property type="evidence" value="ECO:0007669"/>
    <property type="project" value="UniProtKB-KW"/>
</dbReference>
<dbReference type="Gene3D" id="3.40.30.10">
    <property type="entry name" value="Glutaredoxin"/>
    <property type="match status" value="1"/>
</dbReference>
<dbReference type="KEGG" id="afy:BW247_01095"/>
<dbReference type="SUPFAM" id="SSF52833">
    <property type="entry name" value="Thioredoxin-like"/>
    <property type="match status" value="1"/>
</dbReference>
<evidence type="ECO:0000313" key="2">
    <source>
        <dbReference type="EMBL" id="APZ41865.1"/>
    </source>
</evidence>
<name>A0A1P8UDE6_9GAMM</name>
<gene>
    <name evidence="2" type="ORF">BW247_01095</name>
</gene>
<sequence>MVELYHFWSWPEAQRVRLALGYKGVDFDAHALAYDDDETFFELGVARTVPVLRLRDGSLRTDSLGILHDIDALFPDGPPLVENRIDQTAWQALLDWRASVAHVLDRLYAPGRPGFADIGRDAAALAAYKADVQKRFGMSLEELANDRYDGFTQFSRLSHLDQLARHLARQRFYMGEPSIADLLLAADLFPLQVLDGVSLPIDMMYYLQRVGETCRIDLEEGVLGA</sequence>
<protein>
    <submittedName>
        <fullName evidence="2">Glutathione S-transferase</fullName>
    </submittedName>
</protein>
<accession>A0A1P8UDE6</accession>
<feature type="domain" description="GST N-terminal" evidence="1">
    <location>
        <begin position="1"/>
        <end position="78"/>
    </location>
</feature>
<dbReference type="AlphaFoldDB" id="A0A1P8UDE6"/>